<dbReference type="GeneID" id="9590529"/>
<accession>D8Q3F6</accession>
<dbReference type="EMBL" id="GL377305">
    <property type="protein sequence ID" value="EFI97679.1"/>
    <property type="molecule type" value="Genomic_DNA"/>
</dbReference>
<gene>
    <name evidence="2" type="ORF">SCHCODRAFT_234033</name>
</gene>
<sequence>MARVARVVNRIYAAPDDSSSSSRDSSLSRPRPASSENVDEWVYAADPNDNDHYQALSLDDVYGYEFKPGQQVWVRDADSLWHLARTTSKAPKVAPGRFKDGLYYTAVWLDHDRARKPCTYAPQNGDIKPDTPHIRRLLLEEGHIVLED</sequence>
<dbReference type="RefSeq" id="XP_003032582.1">
    <property type="nucleotide sequence ID" value="XM_003032536.1"/>
</dbReference>
<dbReference type="OMA" id="TAGGNWH"/>
<proteinExistence type="predicted"/>
<evidence type="ECO:0000256" key="1">
    <source>
        <dbReference type="SAM" id="MobiDB-lite"/>
    </source>
</evidence>
<dbReference type="KEGG" id="scm:SCHCO_02496732"/>
<dbReference type="eggNOG" id="ENOG502R3FR">
    <property type="taxonomic scope" value="Eukaryota"/>
</dbReference>
<dbReference type="HOGENOM" id="CLU_133939_0_0_1"/>
<protein>
    <submittedName>
        <fullName evidence="2">Uncharacterized protein</fullName>
    </submittedName>
</protein>
<organism evidence="3">
    <name type="scientific">Schizophyllum commune (strain H4-8 / FGSC 9210)</name>
    <name type="common">Split gill fungus</name>
    <dbReference type="NCBI Taxonomy" id="578458"/>
    <lineage>
        <taxon>Eukaryota</taxon>
        <taxon>Fungi</taxon>
        <taxon>Dikarya</taxon>
        <taxon>Basidiomycota</taxon>
        <taxon>Agaricomycotina</taxon>
        <taxon>Agaricomycetes</taxon>
        <taxon>Agaricomycetidae</taxon>
        <taxon>Agaricales</taxon>
        <taxon>Schizophyllaceae</taxon>
        <taxon>Schizophyllum</taxon>
    </lineage>
</organism>
<reference evidence="2 3" key="1">
    <citation type="journal article" date="2010" name="Nat. Biotechnol.">
        <title>Genome sequence of the model mushroom Schizophyllum commune.</title>
        <authorList>
            <person name="Ohm R.A."/>
            <person name="de Jong J.F."/>
            <person name="Lugones L.G."/>
            <person name="Aerts A."/>
            <person name="Kothe E."/>
            <person name="Stajich J.E."/>
            <person name="de Vries R.P."/>
            <person name="Record E."/>
            <person name="Levasseur A."/>
            <person name="Baker S.E."/>
            <person name="Bartholomew K.A."/>
            <person name="Coutinho P.M."/>
            <person name="Erdmann S."/>
            <person name="Fowler T.J."/>
            <person name="Gathman A.C."/>
            <person name="Lombard V."/>
            <person name="Henrissat B."/>
            <person name="Knabe N."/>
            <person name="Kuees U."/>
            <person name="Lilly W.W."/>
            <person name="Lindquist E."/>
            <person name="Lucas S."/>
            <person name="Magnuson J.K."/>
            <person name="Piumi F."/>
            <person name="Raudaskoski M."/>
            <person name="Salamov A."/>
            <person name="Schmutz J."/>
            <person name="Schwarze F.W.M.R."/>
            <person name="vanKuyk P.A."/>
            <person name="Horton J.S."/>
            <person name="Grigoriev I.V."/>
            <person name="Woesten H.A.B."/>
        </authorList>
    </citation>
    <scope>NUCLEOTIDE SEQUENCE [LARGE SCALE GENOMIC DNA]</scope>
    <source>
        <strain evidence="3">H4-8 / FGSC 9210</strain>
    </source>
</reference>
<dbReference type="Proteomes" id="UP000007431">
    <property type="component" value="Unassembled WGS sequence"/>
</dbReference>
<feature type="region of interest" description="Disordered" evidence="1">
    <location>
        <begin position="15"/>
        <end position="39"/>
    </location>
</feature>
<evidence type="ECO:0000313" key="2">
    <source>
        <dbReference type="EMBL" id="EFI97679.1"/>
    </source>
</evidence>
<dbReference type="VEuPathDB" id="FungiDB:SCHCODRAFT_02496732"/>
<name>D8Q3F6_SCHCM</name>
<feature type="compositionally biased region" description="Low complexity" evidence="1">
    <location>
        <begin position="15"/>
        <end position="35"/>
    </location>
</feature>
<evidence type="ECO:0000313" key="3">
    <source>
        <dbReference type="Proteomes" id="UP000007431"/>
    </source>
</evidence>
<dbReference type="OrthoDB" id="3205170at2759"/>
<dbReference type="InParanoid" id="D8Q3F6"/>
<keyword evidence="3" id="KW-1185">Reference proteome</keyword>
<dbReference type="AlphaFoldDB" id="D8Q3F6"/>